<evidence type="ECO:0000313" key="2">
    <source>
        <dbReference type="EMBL" id="KAG5542399.1"/>
    </source>
</evidence>
<accession>A0AAV6JRN8</accession>
<comment type="caution">
    <text evidence="2">The sequence shown here is derived from an EMBL/GenBank/DDBJ whole genome shotgun (WGS) entry which is preliminary data.</text>
</comment>
<keyword evidence="3" id="KW-1185">Reference proteome</keyword>
<organism evidence="2 3">
    <name type="scientific">Rhododendron griersonianum</name>
    <dbReference type="NCBI Taxonomy" id="479676"/>
    <lineage>
        <taxon>Eukaryota</taxon>
        <taxon>Viridiplantae</taxon>
        <taxon>Streptophyta</taxon>
        <taxon>Embryophyta</taxon>
        <taxon>Tracheophyta</taxon>
        <taxon>Spermatophyta</taxon>
        <taxon>Magnoliopsida</taxon>
        <taxon>eudicotyledons</taxon>
        <taxon>Gunneridae</taxon>
        <taxon>Pentapetalae</taxon>
        <taxon>asterids</taxon>
        <taxon>Ericales</taxon>
        <taxon>Ericaceae</taxon>
        <taxon>Ericoideae</taxon>
        <taxon>Rhodoreae</taxon>
        <taxon>Rhododendron</taxon>
    </lineage>
</organism>
<name>A0AAV6JRN8_9ERIC</name>
<sequence length="151" mass="17273">MVWKRTVIEEAFIQRDAEQILSIPLSATGLSDKRIWRGTTTGQFSVKSGYVIAKEMVQNRRTTCSSGQASGLEEDADMWKRIWQMRAPAKIKMFLWRCLHNIVPVNRVLTQRQLPVDPICPLCGLEEETPSHMLLSCARASKVWVLSPFRL</sequence>
<evidence type="ECO:0000313" key="3">
    <source>
        <dbReference type="Proteomes" id="UP000823749"/>
    </source>
</evidence>
<dbReference type="EMBL" id="JACTNZ010000007">
    <property type="protein sequence ID" value="KAG5542399.1"/>
    <property type="molecule type" value="Genomic_DNA"/>
</dbReference>
<proteinExistence type="predicted"/>
<reference evidence="2" key="1">
    <citation type="submission" date="2020-08" db="EMBL/GenBank/DDBJ databases">
        <title>Plant Genome Project.</title>
        <authorList>
            <person name="Zhang R.-G."/>
        </authorList>
    </citation>
    <scope>NUCLEOTIDE SEQUENCE</scope>
    <source>
        <strain evidence="2">WSP0</strain>
        <tissue evidence="2">Leaf</tissue>
    </source>
</reference>
<gene>
    <name evidence="2" type="ORF">RHGRI_022065</name>
</gene>
<feature type="domain" description="Reverse transcriptase zinc-binding" evidence="1">
    <location>
        <begin position="70"/>
        <end position="144"/>
    </location>
</feature>
<dbReference type="InterPro" id="IPR026960">
    <property type="entry name" value="RVT-Znf"/>
</dbReference>
<evidence type="ECO:0000259" key="1">
    <source>
        <dbReference type="Pfam" id="PF13966"/>
    </source>
</evidence>
<dbReference type="AlphaFoldDB" id="A0AAV6JRN8"/>
<protein>
    <recommendedName>
        <fullName evidence="1">Reverse transcriptase zinc-binding domain-containing protein</fullName>
    </recommendedName>
</protein>
<dbReference type="Proteomes" id="UP000823749">
    <property type="component" value="Chromosome 7"/>
</dbReference>
<dbReference type="Pfam" id="PF13966">
    <property type="entry name" value="zf-RVT"/>
    <property type="match status" value="1"/>
</dbReference>